<evidence type="ECO:0000313" key="4">
    <source>
        <dbReference type="EMBL" id="GGI05025.1"/>
    </source>
</evidence>
<evidence type="ECO:0000256" key="1">
    <source>
        <dbReference type="SAM" id="MobiDB-lite"/>
    </source>
</evidence>
<dbReference type="RefSeq" id="WP_165403955.1">
    <property type="nucleotide sequence ID" value="NZ_BMHA01000004.1"/>
</dbReference>
<dbReference type="AlphaFoldDB" id="A0A8J3EX43"/>
<dbReference type="Proteomes" id="UP000650511">
    <property type="component" value="Unassembled WGS sequence"/>
</dbReference>
<keyword evidence="5" id="KW-1185">Reference proteome</keyword>
<dbReference type="Pfam" id="PF04294">
    <property type="entry name" value="VanW"/>
    <property type="match status" value="1"/>
</dbReference>
<dbReference type="InterPro" id="IPR052913">
    <property type="entry name" value="Glycopeptide_resist_protein"/>
</dbReference>
<organism evidence="4 5">
    <name type="scientific">Egicoccus halophilus</name>
    <dbReference type="NCBI Taxonomy" id="1670830"/>
    <lineage>
        <taxon>Bacteria</taxon>
        <taxon>Bacillati</taxon>
        <taxon>Actinomycetota</taxon>
        <taxon>Nitriliruptoria</taxon>
        <taxon>Egicoccales</taxon>
        <taxon>Egicoccaceae</taxon>
        <taxon>Egicoccus</taxon>
    </lineage>
</organism>
<evidence type="ECO:0000259" key="3">
    <source>
        <dbReference type="Pfam" id="PF12229"/>
    </source>
</evidence>
<dbReference type="EMBL" id="BMHA01000004">
    <property type="protein sequence ID" value="GGI05025.1"/>
    <property type="molecule type" value="Genomic_DNA"/>
</dbReference>
<keyword evidence="2" id="KW-1133">Transmembrane helix</keyword>
<comment type="caution">
    <text evidence="4">The sequence shown here is derived from an EMBL/GenBank/DDBJ whole genome shotgun (WGS) entry which is preliminary data.</text>
</comment>
<name>A0A8J3EX43_9ACTN</name>
<dbReference type="InterPro" id="IPR007391">
    <property type="entry name" value="Vancomycin_resist_VanW"/>
</dbReference>
<gene>
    <name evidence="4" type="ORF">GCM10011354_12020</name>
</gene>
<dbReference type="PANTHER" id="PTHR35788:SF1">
    <property type="entry name" value="EXPORTED PROTEIN"/>
    <property type="match status" value="1"/>
</dbReference>
<feature type="transmembrane region" description="Helical" evidence="2">
    <location>
        <begin position="7"/>
        <end position="31"/>
    </location>
</feature>
<keyword evidence="2" id="KW-0472">Membrane</keyword>
<reference evidence="4" key="2">
    <citation type="submission" date="2020-09" db="EMBL/GenBank/DDBJ databases">
        <authorList>
            <person name="Sun Q."/>
            <person name="Zhou Y."/>
        </authorList>
    </citation>
    <scope>NUCLEOTIDE SEQUENCE</scope>
    <source>
        <strain evidence="4">CGMCC 1.14988</strain>
    </source>
</reference>
<dbReference type="InterPro" id="IPR022029">
    <property type="entry name" value="YoaR-like_PG-bd"/>
</dbReference>
<evidence type="ECO:0000256" key="2">
    <source>
        <dbReference type="SAM" id="Phobius"/>
    </source>
</evidence>
<evidence type="ECO:0000313" key="5">
    <source>
        <dbReference type="Proteomes" id="UP000650511"/>
    </source>
</evidence>
<dbReference type="Pfam" id="PF12229">
    <property type="entry name" value="PG_binding_4"/>
    <property type="match status" value="1"/>
</dbReference>
<reference evidence="4" key="1">
    <citation type="journal article" date="2014" name="Int. J. Syst. Evol. Microbiol.">
        <title>Complete genome sequence of Corynebacterium casei LMG S-19264T (=DSM 44701T), isolated from a smear-ripened cheese.</title>
        <authorList>
            <consortium name="US DOE Joint Genome Institute (JGI-PGF)"/>
            <person name="Walter F."/>
            <person name="Albersmeier A."/>
            <person name="Kalinowski J."/>
            <person name="Ruckert C."/>
        </authorList>
    </citation>
    <scope>NUCLEOTIDE SEQUENCE</scope>
    <source>
        <strain evidence="4">CGMCC 1.14988</strain>
    </source>
</reference>
<feature type="domain" description="YoaR-like putative peptidoglycan binding" evidence="3">
    <location>
        <begin position="81"/>
        <end position="166"/>
    </location>
</feature>
<dbReference type="PANTHER" id="PTHR35788">
    <property type="entry name" value="EXPORTED PROTEIN-RELATED"/>
    <property type="match status" value="1"/>
</dbReference>
<keyword evidence="2" id="KW-0812">Transmembrane</keyword>
<accession>A0A8J3EX43</accession>
<protein>
    <submittedName>
        <fullName evidence="4">Vanomycin resistance protein VanB</fullName>
    </submittedName>
</protein>
<proteinExistence type="predicted"/>
<feature type="region of interest" description="Disordered" evidence="1">
    <location>
        <begin position="282"/>
        <end position="312"/>
    </location>
</feature>
<sequence length="597" mass="64223">MAERNLPVVVGAVVGAVVGLVLLVLGGLWLAQGGEILPNTTVAGVELGGLAPEEATGELQDVVEQRRRDTVTLAFEDRQFVVAPADVGFEVDVAATVAAAASRGRDGLPGDALERVRSLWTEREYPLRERHDEQALAARVDEIATEVDREEFPGDVVADPDTLEVSVEPAQGRASVRRDELTTVLTEAMLEAGPDELDLPVDTTPQPVADEDLEQVATQVEGAVAAPLILEAAGEQLTLEPGTIARLIEVTPQPDGDDGAPSTLAIEVTPQRLEEVLGDTVDRFDTPPQDASFVTDRAPPSRFDPQGSTSFSPVEVSVDVAGGQPGSRFDPEAAADQLEQLFADNVREAELEVEVVDPDLDTARAEELRPTHVIGTFTTYYTGGQPRVQNIQRLADVVDDTLVLPDEQFSINELSGERRCERGYVEAGTIVQGELVDTCGGGVSQFGTTTFNAAFFAGVQLDQWQAHSFYISRYPMGREATLSYPTLDVRFTNDTDGAIVVRTSYTSGAITVTLYGQPVAETVRAQHGSPTDRVAPETQTRTVDDLACGQEREIQGQNEGFTVEVVRTVERIGGGSDQQTIRTVYSPQNRIVERGAC</sequence>